<evidence type="ECO:0000313" key="1">
    <source>
        <dbReference type="EMBL" id="EIW73946.1"/>
    </source>
</evidence>
<dbReference type="GeneID" id="19204314"/>
<dbReference type="EMBL" id="JH711598">
    <property type="protein sequence ID" value="EIW73946.1"/>
    <property type="molecule type" value="Genomic_DNA"/>
</dbReference>
<name>R7SCQ2_CONPW</name>
<accession>R7SCQ2</accession>
<dbReference type="Proteomes" id="UP000053558">
    <property type="component" value="Unassembled WGS sequence"/>
</dbReference>
<keyword evidence="2" id="KW-1185">Reference proteome</keyword>
<reference evidence="2" key="1">
    <citation type="journal article" date="2012" name="Science">
        <title>The Paleozoic origin of enzymatic lignin decomposition reconstructed from 31 fungal genomes.</title>
        <authorList>
            <person name="Floudas D."/>
            <person name="Binder M."/>
            <person name="Riley R."/>
            <person name="Barry K."/>
            <person name="Blanchette R.A."/>
            <person name="Henrissat B."/>
            <person name="Martinez A.T."/>
            <person name="Otillar R."/>
            <person name="Spatafora J.W."/>
            <person name="Yadav J.S."/>
            <person name="Aerts A."/>
            <person name="Benoit I."/>
            <person name="Boyd A."/>
            <person name="Carlson A."/>
            <person name="Copeland A."/>
            <person name="Coutinho P.M."/>
            <person name="de Vries R.P."/>
            <person name="Ferreira P."/>
            <person name="Findley K."/>
            <person name="Foster B."/>
            <person name="Gaskell J."/>
            <person name="Glotzer D."/>
            <person name="Gorecki P."/>
            <person name="Heitman J."/>
            <person name="Hesse C."/>
            <person name="Hori C."/>
            <person name="Igarashi K."/>
            <person name="Jurgens J.A."/>
            <person name="Kallen N."/>
            <person name="Kersten P."/>
            <person name="Kohler A."/>
            <person name="Kuees U."/>
            <person name="Kumar T.K.A."/>
            <person name="Kuo A."/>
            <person name="LaButti K."/>
            <person name="Larrondo L.F."/>
            <person name="Lindquist E."/>
            <person name="Ling A."/>
            <person name="Lombard V."/>
            <person name="Lucas S."/>
            <person name="Lundell T."/>
            <person name="Martin R."/>
            <person name="McLaughlin D.J."/>
            <person name="Morgenstern I."/>
            <person name="Morin E."/>
            <person name="Murat C."/>
            <person name="Nagy L.G."/>
            <person name="Nolan M."/>
            <person name="Ohm R.A."/>
            <person name="Patyshakuliyeva A."/>
            <person name="Rokas A."/>
            <person name="Ruiz-Duenas F.J."/>
            <person name="Sabat G."/>
            <person name="Salamov A."/>
            <person name="Samejima M."/>
            <person name="Schmutz J."/>
            <person name="Slot J.C."/>
            <person name="St John F."/>
            <person name="Stenlid J."/>
            <person name="Sun H."/>
            <person name="Sun S."/>
            <person name="Syed K."/>
            <person name="Tsang A."/>
            <person name="Wiebenga A."/>
            <person name="Young D."/>
            <person name="Pisabarro A."/>
            <person name="Eastwood D.C."/>
            <person name="Martin F."/>
            <person name="Cullen D."/>
            <person name="Grigoriev I.V."/>
            <person name="Hibbett D.S."/>
        </authorList>
    </citation>
    <scope>NUCLEOTIDE SEQUENCE [LARGE SCALE GENOMIC DNA]</scope>
    <source>
        <strain evidence="2">RWD-64-598 SS2</strain>
    </source>
</reference>
<organism evidence="1 2">
    <name type="scientific">Coniophora puteana (strain RWD-64-598)</name>
    <name type="common">Brown rot fungus</name>
    <dbReference type="NCBI Taxonomy" id="741705"/>
    <lineage>
        <taxon>Eukaryota</taxon>
        <taxon>Fungi</taxon>
        <taxon>Dikarya</taxon>
        <taxon>Basidiomycota</taxon>
        <taxon>Agaricomycotina</taxon>
        <taxon>Agaricomycetes</taxon>
        <taxon>Agaricomycetidae</taxon>
        <taxon>Boletales</taxon>
        <taxon>Coniophorineae</taxon>
        <taxon>Coniophoraceae</taxon>
        <taxon>Coniophora</taxon>
    </lineage>
</organism>
<dbReference type="RefSeq" id="XP_007775876.1">
    <property type="nucleotide sequence ID" value="XM_007777686.1"/>
</dbReference>
<dbReference type="KEGG" id="cput:CONPUDRAFT_160545"/>
<sequence length="60" mass="6612">MAIPTLRRLLRKNELLHAVSEAGVKAIDLIYAEESFALEENKISIAMDILVKKASLSATD</sequence>
<evidence type="ECO:0000313" key="2">
    <source>
        <dbReference type="Proteomes" id="UP000053558"/>
    </source>
</evidence>
<protein>
    <submittedName>
        <fullName evidence="1">Uncharacterized protein</fullName>
    </submittedName>
</protein>
<dbReference type="AlphaFoldDB" id="R7SCQ2"/>
<proteinExistence type="predicted"/>
<gene>
    <name evidence="1" type="ORF">CONPUDRAFT_160545</name>
</gene>